<keyword evidence="8" id="KW-1208">Phospholipid metabolism</keyword>
<evidence type="ECO:0000256" key="6">
    <source>
        <dbReference type="ARBA" id="ARBA00023098"/>
    </source>
</evidence>
<dbReference type="AlphaFoldDB" id="A0A7D9DKY3"/>
<dbReference type="Gene3D" id="3.40.50.620">
    <property type="entry name" value="HUPs"/>
    <property type="match status" value="1"/>
</dbReference>
<dbReference type="EC" id="2.7.7.15" evidence="10"/>
<sequence>MASVEDRSPQHSMMTEHSQSRKRKRTEENGQKSYISPAPFAVPCEDDDDYDLNKPLLVEDIRAGKVKRPIRIYMDGICDLFHSGHSKAFLQAKNMFDNVHLIVGLCSDELTHKYKGFTVLSDEERYDAVSHCRYVDEIVRDAPWVVTPEYLKRYKIDFVAHDDVPYKSADHDDVYKEIKEMGRFLATERTEGISTSDLIARVIRDYDNYVRRNLKRGYTREEMNVSLIKEKELKAKAKLGEIKDNIIQKWEEKSRDIIGGFLDMFGRDGRLKTWLEDKSVDMQTVISRALSPSPTHSGSMDEFSYDPEISGDDSDTEATTSKSQDVQIDDDNSDDSPTTKISRN</sequence>
<dbReference type="OrthoDB" id="17102at2759"/>
<dbReference type="NCBIfam" id="TIGR00125">
    <property type="entry name" value="cyt_tran_rel"/>
    <property type="match status" value="1"/>
</dbReference>
<dbReference type="InterPro" id="IPR041723">
    <property type="entry name" value="CCT"/>
</dbReference>
<dbReference type="Pfam" id="PF01467">
    <property type="entry name" value="CTP_transf_like"/>
    <property type="match status" value="1"/>
</dbReference>
<evidence type="ECO:0000256" key="5">
    <source>
        <dbReference type="ARBA" id="ARBA00022695"/>
    </source>
</evidence>
<evidence type="ECO:0000256" key="3">
    <source>
        <dbReference type="ARBA" id="ARBA00022516"/>
    </source>
</evidence>
<dbReference type="GO" id="GO:0031210">
    <property type="term" value="F:phosphatidylcholine binding"/>
    <property type="evidence" value="ECO:0007669"/>
    <property type="project" value="TreeGrafter"/>
</dbReference>
<feature type="domain" description="Cytidyltransferase-like" evidence="12">
    <location>
        <begin position="74"/>
        <end position="201"/>
    </location>
</feature>
<dbReference type="CDD" id="cd02174">
    <property type="entry name" value="CCT"/>
    <property type="match status" value="1"/>
</dbReference>
<dbReference type="Proteomes" id="UP001152795">
    <property type="component" value="Unassembled WGS sequence"/>
</dbReference>
<feature type="region of interest" description="Disordered" evidence="11">
    <location>
        <begin position="1"/>
        <end position="38"/>
    </location>
</feature>
<keyword evidence="7" id="KW-0594">Phospholipid biosynthesis</keyword>
<evidence type="ECO:0000256" key="7">
    <source>
        <dbReference type="ARBA" id="ARBA00023209"/>
    </source>
</evidence>
<comment type="pathway">
    <text evidence="9">Phospholipid metabolism; phosphatidylcholine biosynthesis; phosphatidylcholine from phosphocholine: step 1/2.</text>
</comment>
<comment type="pathway">
    <text evidence="1">Lipid metabolism.</text>
</comment>
<proteinExistence type="inferred from homology"/>
<dbReference type="InterPro" id="IPR004821">
    <property type="entry name" value="Cyt_trans-like"/>
</dbReference>
<name>A0A7D9DKY3_PARCT</name>
<evidence type="ECO:0000256" key="11">
    <source>
        <dbReference type="SAM" id="MobiDB-lite"/>
    </source>
</evidence>
<keyword evidence="14" id="KW-1185">Reference proteome</keyword>
<organism evidence="13 14">
    <name type="scientific">Paramuricea clavata</name>
    <name type="common">Red gorgonian</name>
    <name type="synonym">Violescent sea-whip</name>
    <dbReference type="NCBI Taxonomy" id="317549"/>
    <lineage>
        <taxon>Eukaryota</taxon>
        <taxon>Metazoa</taxon>
        <taxon>Cnidaria</taxon>
        <taxon>Anthozoa</taxon>
        <taxon>Octocorallia</taxon>
        <taxon>Malacalcyonacea</taxon>
        <taxon>Plexauridae</taxon>
        <taxon>Paramuricea</taxon>
    </lineage>
</organism>
<evidence type="ECO:0000256" key="10">
    <source>
        <dbReference type="ARBA" id="ARBA00026101"/>
    </source>
</evidence>
<evidence type="ECO:0000259" key="12">
    <source>
        <dbReference type="Pfam" id="PF01467"/>
    </source>
</evidence>
<dbReference type="InterPro" id="IPR014729">
    <property type="entry name" value="Rossmann-like_a/b/a_fold"/>
</dbReference>
<comment type="similarity">
    <text evidence="2">Belongs to the cytidylyltransferase family.</text>
</comment>
<protein>
    <recommendedName>
        <fullName evidence="10">choline-phosphate cytidylyltransferase</fullName>
        <ecNumber evidence="10">2.7.7.15</ecNumber>
    </recommendedName>
</protein>
<feature type="compositionally biased region" description="Polar residues" evidence="11">
    <location>
        <begin position="289"/>
        <end position="298"/>
    </location>
</feature>
<evidence type="ECO:0000256" key="8">
    <source>
        <dbReference type="ARBA" id="ARBA00023264"/>
    </source>
</evidence>
<dbReference type="GO" id="GO:0004105">
    <property type="term" value="F:choline-phosphate cytidylyltransferase activity"/>
    <property type="evidence" value="ECO:0007669"/>
    <property type="project" value="UniProtKB-EC"/>
</dbReference>
<dbReference type="UniPathway" id="UPA00753">
    <property type="reaction ID" value="UER00739"/>
</dbReference>
<dbReference type="PANTHER" id="PTHR10739:SF13">
    <property type="entry name" value="CHOLINE-PHOSPHATE CYTIDYLYLTRANSFERASE"/>
    <property type="match status" value="1"/>
</dbReference>
<evidence type="ECO:0000313" key="14">
    <source>
        <dbReference type="Proteomes" id="UP001152795"/>
    </source>
</evidence>
<evidence type="ECO:0000256" key="1">
    <source>
        <dbReference type="ARBA" id="ARBA00005189"/>
    </source>
</evidence>
<reference evidence="13" key="1">
    <citation type="submission" date="2020-04" db="EMBL/GenBank/DDBJ databases">
        <authorList>
            <person name="Alioto T."/>
            <person name="Alioto T."/>
            <person name="Gomez Garrido J."/>
        </authorList>
    </citation>
    <scope>NUCLEOTIDE SEQUENCE</scope>
    <source>
        <strain evidence="13">A484AB</strain>
    </source>
</reference>
<accession>A0A7D9DKY3</accession>
<gene>
    <name evidence="13" type="ORF">PACLA_8A044514</name>
</gene>
<evidence type="ECO:0000256" key="2">
    <source>
        <dbReference type="ARBA" id="ARBA00010101"/>
    </source>
</evidence>
<dbReference type="SUPFAM" id="SSF52374">
    <property type="entry name" value="Nucleotidylyl transferase"/>
    <property type="match status" value="1"/>
</dbReference>
<keyword evidence="3" id="KW-0444">Lipid biosynthesis</keyword>
<keyword evidence="6" id="KW-0443">Lipid metabolism</keyword>
<evidence type="ECO:0000256" key="4">
    <source>
        <dbReference type="ARBA" id="ARBA00022679"/>
    </source>
</evidence>
<dbReference type="FunFam" id="3.40.50.620:FF:000016">
    <property type="entry name" value="Putative choline-phosphate cytidylyltransferase B"/>
    <property type="match status" value="1"/>
</dbReference>
<dbReference type="InterPro" id="IPR045049">
    <property type="entry name" value="Pcy1-like"/>
</dbReference>
<dbReference type="EMBL" id="CACRXK020001332">
    <property type="protein sequence ID" value="CAB3988494.1"/>
    <property type="molecule type" value="Genomic_DNA"/>
</dbReference>
<keyword evidence="5 13" id="KW-0548">Nucleotidyltransferase</keyword>
<evidence type="ECO:0000256" key="9">
    <source>
        <dbReference type="ARBA" id="ARBA00025706"/>
    </source>
</evidence>
<keyword evidence="4" id="KW-0808">Transferase</keyword>
<feature type="compositionally biased region" description="Acidic residues" evidence="11">
    <location>
        <begin position="303"/>
        <end position="316"/>
    </location>
</feature>
<dbReference type="PANTHER" id="PTHR10739">
    <property type="entry name" value="CYTIDYLYLTRANSFERASE"/>
    <property type="match status" value="1"/>
</dbReference>
<evidence type="ECO:0000313" key="13">
    <source>
        <dbReference type="EMBL" id="CAB3988494.1"/>
    </source>
</evidence>
<comment type="caution">
    <text evidence="13">The sequence shown here is derived from an EMBL/GenBank/DDBJ whole genome shotgun (WGS) entry which is preliminary data.</text>
</comment>
<feature type="region of interest" description="Disordered" evidence="11">
    <location>
        <begin position="289"/>
        <end position="344"/>
    </location>
</feature>